<feature type="transmembrane region" description="Helical" evidence="7">
    <location>
        <begin position="403"/>
        <end position="427"/>
    </location>
</feature>
<accession>A0A2F0P7F2</accession>
<dbReference type="PANTHER" id="PTHR30250">
    <property type="entry name" value="PST FAMILY PREDICTED COLANIC ACID TRANSPORTER"/>
    <property type="match status" value="1"/>
</dbReference>
<keyword evidence="4 7" id="KW-0812">Transmembrane</keyword>
<feature type="transmembrane region" description="Helical" evidence="7">
    <location>
        <begin position="280"/>
        <end position="301"/>
    </location>
</feature>
<dbReference type="CDD" id="cd13127">
    <property type="entry name" value="MATE_tuaB_like"/>
    <property type="match status" value="1"/>
</dbReference>
<evidence type="ECO:0000256" key="5">
    <source>
        <dbReference type="ARBA" id="ARBA00022989"/>
    </source>
</evidence>
<evidence type="ECO:0000256" key="6">
    <source>
        <dbReference type="ARBA" id="ARBA00023136"/>
    </source>
</evidence>
<evidence type="ECO:0000256" key="7">
    <source>
        <dbReference type="SAM" id="Phobius"/>
    </source>
</evidence>
<dbReference type="InterPro" id="IPR050833">
    <property type="entry name" value="Poly_Biosynth_Transport"/>
</dbReference>
<feature type="transmembrane region" description="Helical" evidence="7">
    <location>
        <begin position="439"/>
        <end position="460"/>
    </location>
</feature>
<evidence type="ECO:0000256" key="3">
    <source>
        <dbReference type="ARBA" id="ARBA00022475"/>
    </source>
</evidence>
<evidence type="ECO:0000313" key="8">
    <source>
        <dbReference type="EMBL" id="OCO80021.1"/>
    </source>
</evidence>
<dbReference type="GO" id="GO:0005886">
    <property type="term" value="C:plasma membrane"/>
    <property type="evidence" value="ECO:0007669"/>
    <property type="project" value="UniProtKB-SubCell"/>
</dbReference>
<dbReference type="Pfam" id="PF13440">
    <property type="entry name" value="Polysacc_synt_3"/>
    <property type="match status" value="1"/>
</dbReference>
<feature type="transmembrane region" description="Helical" evidence="7">
    <location>
        <begin position="142"/>
        <end position="162"/>
    </location>
</feature>
<feature type="transmembrane region" description="Helical" evidence="7">
    <location>
        <begin position="12"/>
        <end position="31"/>
    </location>
</feature>
<reference evidence="9" key="1">
    <citation type="submission" date="2016-04" db="EMBL/GenBank/DDBJ databases">
        <authorList>
            <person name="Osei Sekyere J."/>
            <person name="Sivertsen A."/>
            <person name="Pedersen A.T."/>
            <person name="Sundsfjord A."/>
        </authorList>
    </citation>
    <scope>NUCLEOTIDE SEQUENCE [LARGE SCALE GENOMIC DNA]</scope>
    <source>
        <strain evidence="9">945174350</strain>
    </source>
</reference>
<comment type="caution">
    <text evidence="8">The sequence shown here is derived from an EMBL/GenBank/DDBJ whole genome shotgun (WGS) entry which is preliminary data.</text>
</comment>
<dbReference type="NCBIfam" id="NF007773">
    <property type="entry name" value="PRK10459.1"/>
    <property type="match status" value="1"/>
</dbReference>
<dbReference type="RefSeq" id="WP_055317748.1">
    <property type="nucleotide sequence ID" value="NZ_CADDTT010000010.1"/>
</dbReference>
<protein>
    <submittedName>
        <fullName evidence="8">Lipopolysaccharide biosynthesis protein</fullName>
    </submittedName>
</protein>
<organism evidence="8 9">
    <name type="scientific">Serratia marcescens</name>
    <dbReference type="NCBI Taxonomy" id="615"/>
    <lineage>
        <taxon>Bacteria</taxon>
        <taxon>Pseudomonadati</taxon>
        <taxon>Pseudomonadota</taxon>
        <taxon>Gammaproteobacteria</taxon>
        <taxon>Enterobacterales</taxon>
        <taxon>Yersiniaceae</taxon>
        <taxon>Serratia</taxon>
    </lineage>
</organism>
<keyword evidence="3" id="KW-1003">Cell membrane</keyword>
<feature type="transmembrane region" description="Helical" evidence="7">
    <location>
        <begin position="74"/>
        <end position="99"/>
    </location>
</feature>
<keyword evidence="6 7" id="KW-0472">Membrane</keyword>
<proteinExistence type="inferred from homology"/>
<dbReference type="EMBL" id="LJEX02000144">
    <property type="protein sequence ID" value="OCO80021.1"/>
    <property type="molecule type" value="Genomic_DNA"/>
</dbReference>
<evidence type="ECO:0000256" key="1">
    <source>
        <dbReference type="ARBA" id="ARBA00004651"/>
    </source>
</evidence>
<feature type="transmembrane region" description="Helical" evidence="7">
    <location>
        <begin position="168"/>
        <end position="190"/>
    </location>
</feature>
<keyword evidence="5 7" id="KW-1133">Transmembrane helix</keyword>
<dbReference type="PANTHER" id="PTHR30250:SF10">
    <property type="entry name" value="LIPOPOLYSACCHARIDE BIOSYNTHESIS PROTEIN WZXC"/>
    <property type="match status" value="1"/>
</dbReference>
<feature type="transmembrane region" description="Helical" evidence="7">
    <location>
        <begin position="111"/>
        <end position="130"/>
    </location>
</feature>
<comment type="subcellular location">
    <subcellularLocation>
        <location evidence="1">Cell membrane</location>
        <topology evidence="1">Multi-pass membrane protein</topology>
    </subcellularLocation>
</comment>
<evidence type="ECO:0000313" key="9">
    <source>
        <dbReference type="Proteomes" id="UP000050489"/>
    </source>
</evidence>
<gene>
    <name evidence="8" type="ORF">AN695_0225675</name>
</gene>
<evidence type="ECO:0000256" key="2">
    <source>
        <dbReference type="ARBA" id="ARBA00007430"/>
    </source>
</evidence>
<feature type="transmembrane region" description="Helical" evidence="7">
    <location>
        <begin position="362"/>
        <end position="383"/>
    </location>
</feature>
<dbReference type="AlphaFoldDB" id="A0A2F0P7F2"/>
<comment type="similarity">
    <text evidence="2">Belongs to the polysaccharide synthase family.</text>
</comment>
<feature type="transmembrane region" description="Helical" evidence="7">
    <location>
        <begin position="321"/>
        <end position="341"/>
    </location>
</feature>
<dbReference type="Proteomes" id="UP000050489">
    <property type="component" value="Unassembled WGS sequence"/>
</dbReference>
<name>A0A2F0P7F2_SERMA</name>
<evidence type="ECO:0000256" key="4">
    <source>
        <dbReference type="ARBA" id="ARBA00022692"/>
    </source>
</evidence>
<sequence length="479" mass="53404">MGLFNNVKWVTISQLIKVVCQLLGMIIFSRFLTPGEIGVMSMTLIVVNFVNVLRDMGSSAAIIQRDELTDSLKCSVFFLNLSLGFFLFIIAFSLSGVIANFFKEPELANTVKIVAIAFPINSMTAVHLALLERESKFNKTAVVEITASILALVMAVFFVIYGAGVYSLVIQTVLYAIISALGFWIYSGWLPKFRFKLDDVRSIFRFSSNLVGFNFINYFSRNSDQIIIGRSFSSAVLGQYSLAYRVMLFPIQNITFVLTRSLYPVLSRLQENNVEAVSTYFKVIKTIAIVIPPLMLGMAVVSHDFVLVVFGAQWTMVADMLIWLAPVAIMQSMVSTTGSVFMSRARTDLLLKISLYNSILQVGAFVIGGLFSIAVLIKLYLIANVFMFVPNMYLAVKEIGGGFISFLSVIIRPLLAAAMMAILLMVISDYIDVFSMEGITALILKVALGILFYCVSILIFEWKLASSWFKTRKMKSLNF</sequence>